<evidence type="ECO:0000313" key="1">
    <source>
        <dbReference type="EMBL" id="GMN54620.1"/>
    </source>
</evidence>
<protein>
    <submittedName>
        <fullName evidence="1">Uncharacterized protein</fullName>
    </submittedName>
</protein>
<reference evidence="1" key="1">
    <citation type="submission" date="2023-07" db="EMBL/GenBank/DDBJ databases">
        <title>draft genome sequence of fig (Ficus carica).</title>
        <authorList>
            <person name="Takahashi T."/>
            <person name="Nishimura K."/>
        </authorList>
    </citation>
    <scope>NUCLEOTIDE SEQUENCE</scope>
</reference>
<dbReference type="Proteomes" id="UP001187192">
    <property type="component" value="Unassembled WGS sequence"/>
</dbReference>
<gene>
    <name evidence="1" type="ORF">TIFTF001_023746</name>
</gene>
<evidence type="ECO:0000313" key="2">
    <source>
        <dbReference type="Proteomes" id="UP001187192"/>
    </source>
</evidence>
<keyword evidence="2" id="KW-1185">Reference proteome</keyword>
<proteinExistence type="predicted"/>
<accession>A0AA88ALI7</accession>
<organism evidence="1 2">
    <name type="scientific">Ficus carica</name>
    <name type="common">Common fig</name>
    <dbReference type="NCBI Taxonomy" id="3494"/>
    <lineage>
        <taxon>Eukaryota</taxon>
        <taxon>Viridiplantae</taxon>
        <taxon>Streptophyta</taxon>
        <taxon>Embryophyta</taxon>
        <taxon>Tracheophyta</taxon>
        <taxon>Spermatophyta</taxon>
        <taxon>Magnoliopsida</taxon>
        <taxon>eudicotyledons</taxon>
        <taxon>Gunneridae</taxon>
        <taxon>Pentapetalae</taxon>
        <taxon>rosids</taxon>
        <taxon>fabids</taxon>
        <taxon>Rosales</taxon>
        <taxon>Moraceae</taxon>
        <taxon>Ficeae</taxon>
        <taxon>Ficus</taxon>
    </lineage>
</organism>
<comment type="caution">
    <text evidence="1">The sequence shown here is derived from an EMBL/GenBank/DDBJ whole genome shotgun (WGS) entry which is preliminary data.</text>
</comment>
<dbReference type="EMBL" id="BTGU01000052">
    <property type="protein sequence ID" value="GMN54620.1"/>
    <property type="molecule type" value="Genomic_DNA"/>
</dbReference>
<dbReference type="AlphaFoldDB" id="A0AA88ALI7"/>
<name>A0AA88ALI7_FICCA</name>
<sequence>MTKFLIFSSQSIWGRSWKCRSGLRGNGIVLMSTAFDDIDYLLEIYLVVSENFNCHNSGVGEEHEGGDLVTTMKMVALMVGEKCQIFETIQ</sequence>